<accession>A0A9D7E2K3</accession>
<dbReference type="AlphaFoldDB" id="A0A9D7E2K3"/>
<dbReference type="InterPro" id="IPR002938">
    <property type="entry name" value="FAD-bd"/>
</dbReference>
<dbReference type="Pfam" id="PF01494">
    <property type="entry name" value="FAD_binding_3"/>
    <property type="match status" value="1"/>
</dbReference>
<dbReference type="PANTHER" id="PTHR43747:SF1">
    <property type="entry name" value="SLR1998 PROTEIN"/>
    <property type="match status" value="1"/>
</dbReference>
<name>A0A9D7E2K3_9PROT</name>
<feature type="domain" description="FAD-binding" evidence="1">
    <location>
        <begin position="13"/>
        <end position="329"/>
    </location>
</feature>
<organism evidence="2 3">
    <name type="scientific">Candidatus Methylophosphatis roskildensis</name>
    <dbReference type="NCBI Taxonomy" id="2899263"/>
    <lineage>
        <taxon>Bacteria</taxon>
        <taxon>Pseudomonadati</taxon>
        <taxon>Pseudomonadota</taxon>
        <taxon>Betaproteobacteria</taxon>
        <taxon>Nitrosomonadales</taxon>
        <taxon>Sterolibacteriaceae</taxon>
        <taxon>Candidatus Methylophosphatis</taxon>
    </lineage>
</organism>
<dbReference type="EMBL" id="JADJEV010000001">
    <property type="protein sequence ID" value="MBK6971750.1"/>
    <property type="molecule type" value="Genomic_DNA"/>
</dbReference>
<evidence type="ECO:0000313" key="3">
    <source>
        <dbReference type="Proteomes" id="UP000807785"/>
    </source>
</evidence>
<proteinExistence type="predicted"/>
<evidence type="ECO:0000259" key="1">
    <source>
        <dbReference type="Pfam" id="PF01494"/>
    </source>
</evidence>
<dbReference type="InterPro" id="IPR050816">
    <property type="entry name" value="Flavin-dep_Halogenase_NPB"/>
</dbReference>
<dbReference type="PANTHER" id="PTHR43747">
    <property type="entry name" value="FAD-BINDING PROTEIN"/>
    <property type="match status" value="1"/>
</dbReference>
<dbReference type="InterPro" id="IPR036188">
    <property type="entry name" value="FAD/NAD-bd_sf"/>
</dbReference>
<reference evidence="2" key="1">
    <citation type="submission" date="2020-10" db="EMBL/GenBank/DDBJ databases">
        <title>Connecting structure to function with the recovery of over 1000 high-quality activated sludge metagenome-assembled genomes encoding full-length rRNA genes using long-read sequencing.</title>
        <authorList>
            <person name="Singleton C.M."/>
            <person name="Petriglieri F."/>
            <person name="Kristensen J.M."/>
            <person name="Kirkegaard R.H."/>
            <person name="Michaelsen T.Y."/>
            <person name="Andersen M.H."/>
            <person name="Karst S.M."/>
            <person name="Dueholm M.S."/>
            <person name="Nielsen P.H."/>
            <person name="Albertsen M."/>
        </authorList>
    </citation>
    <scope>NUCLEOTIDE SEQUENCE</scope>
    <source>
        <strain evidence="2">Bjer_18-Q3-R1-45_BAT3C.347</strain>
    </source>
</reference>
<protein>
    <submittedName>
        <fullName evidence="2">Tryptophan 7-halogenase</fullName>
    </submittedName>
</protein>
<dbReference type="SUPFAM" id="SSF51905">
    <property type="entry name" value="FAD/NAD(P)-binding domain"/>
    <property type="match status" value="1"/>
</dbReference>
<sequence length="446" mass="50179">MIESRPSDAQASRCDVLVIGGGPAGSTASALLAERGYWVTLLEKAHHPRFHIGESLLPANLPLLERLGVADEVRRIGMMKWGAEFVSPWHENTSTFRFSEAWNKSMPYAYQVRRSDFDEILIRNAARKGAEVIEGCRVREVDFEADGSAASVSAEHDDGRIAHWRARFVIDASGRDTFLGSRFKAKQRHPKHNSAAMYAHFSGARRHAGQDAGNISIFWFDHGWFWFIPLSDGATSVGAVTWPYYMKRRDKPVREYFLDTIALCPALAERLAGAQIVSEVEATGNYSYLCDRTHGPGYLLLGDAYAFIDPVFSSGVMLAMQSAFSGAEAVDRCLREPALAPRALAQFDRTMRHGPREFSWFIFRVTNPTMRHLFMNPRNVLRMREALLSVLAGDIFGRMPFRPSLYAFRALYYLFSLGNLPRSVRAWRARRRNIRVPQEAGAPAGP</sequence>
<dbReference type="GO" id="GO:0071949">
    <property type="term" value="F:FAD binding"/>
    <property type="evidence" value="ECO:0007669"/>
    <property type="project" value="InterPro"/>
</dbReference>
<gene>
    <name evidence="2" type="ORF">IPH26_01900</name>
</gene>
<dbReference type="Proteomes" id="UP000807785">
    <property type="component" value="Unassembled WGS sequence"/>
</dbReference>
<evidence type="ECO:0000313" key="2">
    <source>
        <dbReference type="EMBL" id="MBK6971750.1"/>
    </source>
</evidence>
<comment type="caution">
    <text evidence="2">The sequence shown here is derived from an EMBL/GenBank/DDBJ whole genome shotgun (WGS) entry which is preliminary data.</text>
</comment>
<dbReference type="PRINTS" id="PR00420">
    <property type="entry name" value="RNGMNOXGNASE"/>
</dbReference>
<dbReference type="Gene3D" id="3.50.50.60">
    <property type="entry name" value="FAD/NAD(P)-binding domain"/>
    <property type="match status" value="1"/>
</dbReference>